<evidence type="ECO:0000313" key="2">
    <source>
        <dbReference type="Proteomes" id="UP000010799"/>
    </source>
</evidence>
<dbReference type="EMBL" id="CP003789">
    <property type="protein sequence ID" value="AGA65240.1"/>
    <property type="molecule type" value="Genomic_DNA"/>
</dbReference>
<accession>L0EWK8</accession>
<proteinExistence type="predicted"/>
<organism evidence="1 2">
    <name type="scientific">Liberibacter crescens (strain BT-1)</name>
    <dbReference type="NCBI Taxonomy" id="1215343"/>
    <lineage>
        <taxon>Bacteria</taxon>
        <taxon>Pseudomonadati</taxon>
        <taxon>Pseudomonadota</taxon>
        <taxon>Alphaproteobacteria</taxon>
        <taxon>Hyphomicrobiales</taxon>
        <taxon>Rhizobiaceae</taxon>
        <taxon>Liberibacter</taxon>
    </lineage>
</organism>
<reference evidence="1 2" key="1">
    <citation type="journal article" date="2012" name="Stand. Genomic Sci.">
        <title>Complete genome sequence of Liberibacter crescens BT-1.</title>
        <authorList>
            <person name="Leonard M.T."/>
            <person name="Fagen J.R."/>
            <person name="Davis-Richardson A.G."/>
            <person name="Davis M.J."/>
            <person name="Triplett E.W."/>
        </authorList>
    </citation>
    <scope>NUCLEOTIDE SEQUENCE [LARGE SCALE GENOMIC DNA]</scope>
    <source>
        <strain evidence="1 2">BT-1</strain>
    </source>
</reference>
<dbReference type="Proteomes" id="UP000010799">
    <property type="component" value="Chromosome"/>
</dbReference>
<sequence length="49" mass="5626">MLIIEKIKNKASKTIYPCSSGNDNISFCYETKTEIKITDQRTDKRLVST</sequence>
<dbReference type="HOGENOM" id="CLU_3137317_0_0_5"/>
<protein>
    <submittedName>
        <fullName evidence="1">Uncharacterized protein</fullName>
    </submittedName>
</protein>
<name>L0EWK8_LIBCB</name>
<evidence type="ECO:0000313" key="1">
    <source>
        <dbReference type="EMBL" id="AGA65240.1"/>
    </source>
</evidence>
<dbReference type="PATRIC" id="fig|1215343.11.peg.1289"/>
<gene>
    <name evidence="1" type="ordered locus">B488_12480</name>
</gene>
<dbReference type="KEGG" id="lcc:B488_12480"/>
<keyword evidence="2" id="KW-1185">Reference proteome</keyword>
<dbReference type="AlphaFoldDB" id="L0EWK8"/>